<dbReference type="Gene3D" id="2.60.40.420">
    <property type="entry name" value="Cupredoxins - blue copper proteins"/>
    <property type="match status" value="1"/>
</dbReference>
<dbReference type="OrthoDB" id="11836at2157"/>
<evidence type="ECO:0000256" key="3">
    <source>
        <dbReference type="SAM" id="Phobius"/>
    </source>
</evidence>
<dbReference type="InterPro" id="IPR052721">
    <property type="entry name" value="ET_Amicyanin"/>
</dbReference>
<keyword evidence="1" id="KW-0479">Metal-binding</keyword>
<reference evidence="5 6" key="2">
    <citation type="journal article" date="2016" name="ISME J.">
        <title>Physiological and genomic characterization of two novel marine thaumarchaeal strains indicates niche differentiation.</title>
        <authorList>
            <person name="Bayer B."/>
            <person name="Vojvoda J."/>
            <person name="Offre P."/>
            <person name="Alves R.J."/>
            <person name="Elisabeth N.H."/>
            <person name="Garcia J.A."/>
            <person name="Volland J.M."/>
            <person name="Srivastava A."/>
            <person name="Schleper C."/>
            <person name="Herndl G.J."/>
        </authorList>
    </citation>
    <scope>NUCLEOTIDE SEQUENCE [LARGE SCALE GENOMIC DNA]</scope>
    <source>
        <strain evidence="5 6">NF5</strain>
    </source>
</reference>
<organism evidence="5 6">
    <name type="scientific">Nitrosopumilus adriaticus</name>
    <dbReference type="NCBI Taxonomy" id="1580092"/>
    <lineage>
        <taxon>Archaea</taxon>
        <taxon>Nitrososphaerota</taxon>
        <taxon>Nitrososphaeria</taxon>
        <taxon>Nitrosopumilales</taxon>
        <taxon>Nitrosopumilaceae</taxon>
        <taxon>Nitrosopumilus</taxon>
    </lineage>
</organism>
<evidence type="ECO:0000313" key="6">
    <source>
        <dbReference type="Proteomes" id="UP000032408"/>
    </source>
</evidence>
<dbReference type="Pfam" id="PF00127">
    <property type="entry name" value="Copper-bind"/>
    <property type="match status" value="1"/>
</dbReference>
<dbReference type="Proteomes" id="UP000032408">
    <property type="component" value="Chromosome"/>
</dbReference>
<reference evidence="6" key="1">
    <citation type="submission" date="2015-03" db="EMBL/GenBank/DDBJ databases">
        <title>Characterization of two novel Thaumarchaeota isolated from the Northern Adriatic Sea.</title>
        <authorList>
            <person name="Bayer B."/>
            <person name="Vojvoda J."/>
            <person name="Offre P."/>
            <person name="Srivastava A."/>
            <person name="Elisabeth N."/>
            <person name="Garcia J.A.L."/>
            <person name="Schleper C."/>
            <person name="Herndl G.J."/>
        </authorList>
    </citation>
    <scope>NUCLEOTIDE SEQUENCE [LARGE SCALE GENOMIC DNA]</scope>
    <source>
        <strain evidence="6">NF5</strain>
    </source>
</reference>
<dbReference type="GO" id="GO:0009055">
    <property type="term" value="F:electron transfer activity"/>
    <property type="evidence" value="ECO:0007669"/>
    <property type="project" value="InterPro"/>
</dbReference>
<keyword evidence="6" id="KW-1185">Reference proteome</keyword>
<accession>A0A0D5C2I4</accession>
<evidence type="ECO:0000259" key="4">
    <source>
        <dbReference type="Pfam" id="PF00127"/>
    </source>
</evidence>
<keyword evidence="3" id="KW-1133">Transmembrane helix</keyword>
<dbReference type="AlphaFoldDB" id="A0A0D5C2I4"/>
<dbReference type="STRING" id="1580092.NADRNF5_1088"/>
<dbReference type="GeneID" id="24820296"/>
<dbReference type="InterPro" id="IPR008972">
    <property type="entry name" value="Cupredoxin"/>
</dbReference>
<dbReference type="InterPro" id="IPR000923">
    <property type="entry name" value="BlueCu_1"/>
</dbReference>
<evidence type="ECO:0000256" key="1">
    <source>
        <dbReference type="ARBA" id="ARBA00022723"/>
    </source>
</evidence>
<dbReference type="SUPFAM" id="SSF49503">
    <property type="entry name" value="Cupredoxins"/>
    <property type="match status" value="1"/>
</dbReference>
<protein>
    <submittedName>
        <fullName evidence="5">Copper binding protein, plastocyanin/azurin family</fullName>
    </submittedName>
</protein>
<evidence type="ECO:0000256" key="2">
    <source>
        <dbReference type="ARBA" id="ARBA00023008"/>
    </source>
</evidence>
<dbReference type="HOGENOM" id="CLU_083799_0_0_2"/>
<dbReference type="KEGG" id="nin:NADRNF5_1088"/>
<dbReference type="PANTHER" id="PTHR36507">
    <property type="entry name" value="BLL1555 PROTEIN"/>
    <property type="match status" value="1"/>
</dbReference>
<dbReference type="RefSeq" id="WP_048116082.1">
    <property type="nucleotide sequence ID" value="NZ_CP011070.1"/>
</dbReference>
<feature type="domain" description="Blue (type 1) copper" evidence="4">
    <location>
        <begin position="56"/>
        <end position="127"/>
    </location>
</feature>
<feature type="transmembrane region" description="Helical" evidence="3">
    <location>
        <begin position="244"/>
        <end position="263"/>
    </location>
</feature>
<keyword evidence="3" id="KW-0472">Membrane</keyword>
<dbReference type="EMBL" id="CP011070">
    <property type="protein sequence ID" value="AJW70778.1"/>
    <property type="molecule type" value="Genomic_DNA"/>
</dbReference>
<evidence type="ECO:0000313" key="5">
    <source>
        <dbReference type="EMBL" id="AJW70778.1"/>
    </source>
</evidence>
<keyword evidence="3" id="KW-0812">Transmembrane</keyword>
<name>A0A0D5C2I4_9ARCH</name>
<gene>
    <name evidence="5" type="ORF">NADRNF5_1088</name>
</gene>
<sequence>MRLSLFALSIFTVFILSSSSIVFAETTYEIKIPSGASDPGAPFFWSEKTTGVTTGIITVHPGDSVTWENADTAFHTITSVSQSGEENGLFDSGFFTAGDSYTRQFDELGDFYYYCSLHPWMNGVVHVVKDPGSVQSISNVASGYTDDGLGFEVKYVLDTHLAKAVHVDPDGRSLTFTIPGETKNEQISLILPPKLIENPNTAWVDGEMVDIEIEETSTGSKLIIPIKPNSKEIKVMGSYVIPEFGFLAMAVLSVGLFSTLFIARSKFSFIR</sequence>
<proteinExistence type="predicted"/>
<dbReference type="PANTHER" id="PTHR36507:SF1">
    <property type="entry name" value="BLL1555 PROTEIN"/>
    <property type="match status" value="1"/>
</dbReference>
<dbReference type="GO" id="GO:0005507">
    <property type="term" value="F:copper ion binding"/>
    <property type="evidence" value="ECO:0007669"/>
    <property type="project" value="InterPro"/>
</dbReference>
<keyword evidence="2" id="KW-0186">Copper</keyword>